<dbReference type="Proteomes" id="UP000606172">
    <property type="component" value="Unassembled WGS sequence"/>
</dbReference>
<evidence type="ECO:0000313" key="2">
    <source>
        <dbReference type="Proteomes" id="UP000606172"/>
    </source>
</evidence>
<gene>
    <name evidence="1" type="ORF">Ssi02_67260</name>
</gene>
<dbReference type="EMBL" id="BOOW01000045">
    <property type="protein sequence ID" value="GII96495.1"/>
    <property type="molecule type" value="Genomic_DNA"/>
</dbReference>
<dbReference type="InterPro" id="IPR045592">
    <property type="entry name" value="DUF6461"/>
</dbReference>
<dbReference type="AlphaFoldDB" id="A0A919V8U3"/>
<comment type="caution">
    <text evidence="1">The sequence shown here is derived from an EMBL/GenBank/DDBJ whole genome shotgun (WGS) entry which is preliminary data.</text>
</comment>
<keyword evidence="2" id="KW-1185">Reference proteome</keyword>
<proteinExistence type="predicted"/>
<name>A0A919V8U3_9ACTN</name>
<organism evidence="1 2">
    <name type="scientific">Sinosporangium siamense</name>
    <dbReference type="NCBI Taxonomy" id="1367973"/>
    <lineage>
        <taxon>Bacteria</taxon>
        <taxon>Bacillati</taxon>
        <taxon>Actinomycetota</taxon>
        <taxon>Actinomycetes</taxon>
        <taxon>Streptosporangiales</taxon>
        <taxon>Streptosporangiaceae</taxon>
        <taxon>Sinosporangium</taxon>
    </lineage>
</organism>
<dbReference type="Pfam" id="PF20062">
    <property type="entry name" value="DUF6461"/>
    <property type="match status" value="1"/>
</dbReference>
<evidence type="ECO:0000313" key="1">
    <source>
        <dbReference type="EMBL" id="GII96495.1"/>
    </source>
</evidence>
<protein>
    <submittedName>
        <fullName evidence="1">Uncharacterized protein</fullName>
    </submittedName>
</protein>
<accession>A0A919V8U3</accession>
<reference evidence="1" key="1">
    <citation type="submission" date="2021-01" db="EMBL/GenBank/DDBJ databases">
        <title>Whole genome shotgun sequence of Sinosporangium siamense NBRC 109515.</title>
        <authorList>
            <person name="Komaki H."/>
            <person name="Tamura T."/>
        </authorList>
    </citation>
    <scope>NUCLEOTIDE SEQUENCE</scope>
    <source>
        <strain evidence="1">NBRC 109515</strain>
    </source>
</reference>
<sequence length="341" mass="36469">MDSGILAHYRALVDEVLTVPLCVTWIETLPAPDALVALRRREDTMARRTFTHTAQVAYDALPRHAGAALADTRDGWTVVVEPNGFQGARSETMAVLSRETRALSVFWNANSDGHLVYAERGEVLALLDLFDPEDAEDAEDLPDALSAWRDLAEEDDPRVAGLVLGETLSGRRLDSAWTAIEHLSAVLDLLPAPSGEPVNGHGDSRVAAILAGPHPGRAREIAALVAETACELSGLDVPLAGRVLTALARRPDPATLEALRAETGLLNRELLAAAPTVDASPSVIDGWRMRYAAVGVLEAALGEDPVAAARDTIWRIGMLRLDDRAGRRVGTLANLLDEVSG</sequence>